<dbReference type="Proteomes" id="UP000605986">
    <property type="component" value="Unassembled WGS sequence"/>
</dbReference>
<accession>A0A8H4KRM1</accession>
<protein>
    <submittedName>
        <fullName evidence="2">Uncharacterized protein</fullName>
    </submittedName>
</protein>
<organism evidence="2 3">
    <name type="scientific">Fusarium austroafricanum</name>
    <dbReference type="NCBI Taxonomy" id="2364996"/>
    <lineage>
        <taxon>Eukaryota</taxon>
        <taxon>Fungi</taxon>
        <taxon>Dikarya</taxon>
        <taxon>Ascomycota</taxon>
        <taxon>Pezizomycotina</taxon>
        <taxon>Sordariomycetes</taxon>
        <taxon>Hypocreomycetidae</taxon>
        <taxon>Hypocreales</taxon>
        <taxon>Nectriaceae</taxon>
        <taxon>Fusarium</taxon>
        <taxon>Fusarium concolor species complex</taxon>
    </lineage>
</organism>
<reference evidence="2" key="1">
    <citation type="submission" date="2020-01" db="EMBL/GenBank/DDBJ databases">
        <title>Identification and distribution of gene clusters putatively required for synthesis of sphingolipid metabolism inhibitors in phylogenetically diverse species of the filamentous fungus Fusarium.</title>
        <authorList>
            <person name="Kim H.-S."/>
            <person name="Busman M."/>
            <person name="Brown D.W."/>
            <person name="Divon H."/>
            <person name="Uhlig S."/>
            <person name="Proctor R.H."/>
        </authorList>
    </citation>
    <scope>NUCLEOTIDE SEQUENCE</scope>
    <source>
        <strain evidence="2">NRRL 53441</strain>
    </source>
</reference>
<evidence type="ECO:0000313" key="3">
    <source>
        <dbReference type="Proteomes" id="UP000605986"/>
    </source>
</evidence>
<dbReference type="OrthoDB" id="4874932at2759"/>
<evidence type="ECO:0000256" key="1">
    <source>
        <dbReference type="SAM" id="SignalP"/>
    </source>
</evidence>
<keyword evidence="3" id="KW-1185">Reference proteome</keyword>
<feature type="chain" id="PRO_5034851314" evidence="1">
    <location>
        <begin position="19"/>
        <end position="108"/>
    </location>
</feature>
<keyword evidence="1" id="KW-0732">Signal</keyword>
<feature type="signal peptide" evidence="1">
    <location>
        <begin position="1"/>
        <end position="18"/>
    </location>
</feature>
<dbReference type="EMBL" id="JAADJG010000115">
    <property type="protein sequence ID" value="KAF4454826.1"/>
    <property type="molecule type" value="Genomic_DNA"/>
</dbReference>
<dbReference type="AlphaFoldDB" id="A0A8H4KRM1"/>
<gene>
    <name evidence="2" type="ORF">F53441_2696</name>
</gene>
<name>A0A8H4KRM1_9HYPO</name>
<evidence type="ECO:0000313" key="2">
    <source>
        <dbReference type="EMBL" id="KAF4454826.1"/>
    </source>
</evidence>
<sequence>MQLTSLLSAVTFASMAIAASVKVNFYSDTGCRNYIGSRFIDYNANQGGTYSTGGPAGSRGGLFVDSNGSGLSYRGFSNNPDGSRPFTGNVGDGVCIGTLNGLYAVIIR</sequence>
<comment type="caution">
    <text evidence="2">The sequence shown here is derived from an EMBL/GenBank/DDBJ whole genome shotgun (WGS) entry which is preliminary data.</text>
</comment>
<proteinExistence type="predicted"/>